<dbReference type="Pfam" id="PF05853">
    <property type="entry name" value="BKACE"/>
    <property type="match status" value="1"/>
</dbReference>
<evidence type="ECO:0000313" key="6">
    <source>
        <dbReference type="Proteomes" id="UP001626537"/>
    </source>
</evidence>
<accession>A0ABZ0I1Q9</accession>
<evidence type="ECO:0000256" key="2">
    <source>
        <dbReference type="ARBA" id="ARBA00022679"/>
    </source>
</evidence>
<sequence length="312" mass="33836">MSFQPVAGKPLIIEASLNGAASKALNPNVPYSDDEIVADAVACMEAGAALIHNHTDEPIIGGCGELDTERYARPWRRLLKIRPDAILTPTMPVGQEGVGVQTRYKHVEEMAREGLLAQGLVDPGTFNLSLLDEDGLFAPSEYLYRNDMTDSRYYVEACRRHNIGLSISIFEPSFLKFVLAYHRADKLPPGSMIKLYFASEELPFGMPPTATSLDAYLGMLGDWDVPWLVSSFGADCVGCGLAEAAIQRGGHVQVGLEPYAGDRTPTNVELVSEVTDIAARYDRPIASPTEAAAMLKLPTFPVAFTQQSQASA</sequence>
<keyword evidence="6" id="KW-1185">Reference proteome</keyword>
<dbReference type="InterPro" id="IPR008567">
    <property type="entry name" value="BKACE"/>
</dbReference>
<organism evidence="5 6">
    <name type="scientific">Congregibacter variabilis</name>
    <dbReference type="NCBI Taxonomy" id="3081200"/>
    <lineage>
        <taxon>Bacteria</taxon>
        <taxon>Pseudomonadati</taxon>
        <taxon>Pseudomonadota</taxon>
        <taxon>Gammaproteobacteria</taxon>
        <taxon>Cellvibrionales</taxon>
        <taxon>Halieaceae</taxon>
        <taxon>Congregibacter</taxon>
    </lineage>
</organism>
<keyword evidence="2" id="KW-0808">Transferase</keyword>
<dbReference type="Proteomes" id="UP001626537">
    <property type="component" value="Chromosome"/>
</dbReference>
<dbReference type="Gene3D" id="3.20.20.70">
    <property type="entry name" value="Aldolase class I"/>
    <property type="match status" value="1"/>
</dbReference>
<evidence type="ECO:0000313" key="5">
    <source>
        <dbReference type="EMBL" id="WOJ92759.1"/>
    </source>
</evidence>
<gene>
    <name evidence="5" type="ORF">R0135_13320</name>
</gene>
<proteinExistence type="predicted"/>
<protein>
    <submittedName>
        <fullName evidence="5">3-keto-5-aminohexanoate cleavage protein</fullName>
    </submittedName>
</protein>
<dbReference type="InterPro" id="IPR013785">
    <property type="entry name" value="Aldolase_TIM"/>
</dbReference>
<dbReference type="EMBL" id="CP136864">
    <property type="protein sequence ID" value="WOJ92759.1"/>
    <property type="molecule type" value="Genomic_DNA"/>
</dbReference>
<comment type="cofactor">
    <cofactor evidence="1">
        <name>Zn(2+)</name>
        <dbReference type="ChEBI" id="CHEBI:29105"/>
    </cofactor>
</comment>
<evidence type="ECO:0000256" key="4">
    <source>
        <dbReference type="ARBA" id="ARBA00022833"/>
    </source>
</evidence>
<keyword evidence="4" id="KW-0862">Zinc</keyword>
<evidence type="ECO:0000256" key="3">
    <source>
        <dbReference type="ARBA" id="ARBA00022723"/>
    </source>
</evidence>
<reference evidence="5 6" key="1">
    <citation type="submission" date="2023-10" db="EMBL/GenBank/DDBJ databases">
        <title>Two novel species belonging to the OM43/NOR5 clade.</title>
        <authorList>
            <person name="Park M."/>
        </authorList>
    </citation>
    <scope>NUCLEOTIDE SEQUENCE [LARGE SCALE GENOMIC DNA]</scope>
    <source>
        <strain evidence="5 6">IMCC43200</strain>
    </source>
</reference>
<dbReference type="PANTHER" id="PTHR37418:SF2">
    <property type="entry name" value="3-KETO-5-AMINOHEXANOATE CLEAVAGE ENZYME"/>
    <property type="match status" value="1"/>
</dbReference>
<dbReference type="RefSeq" id="WP_407347359.1">
    <property type="nucleotide sequence ID" value="NZ_CP136864.1"/>
</dbReference>
<dbReference type="PANTHER" id="PTHR37418">
    <property type="entry name" value="3-KETO-5-AMINOHEXANOATE CLEAVAGE ENZYME-RELATED"/>
    <property type="match status" value="1"/>
</dbReference>
<keyword evidence="3" id="KW-0479">Metal-binding</keyword>
<name>A0ABZ0I1Q9_9GAMM</name>
<evidence type="ECO:0000256" key="1">
    <source>
        <dbReference type="ARBA" id="ARBA00001947"/>
    </source>
</evidence>